<dbReference type="Gene3D" id="3.40.50.620">
    <property type="entry name" value="HUPs"/>
    <property type="match status" value="1"/>
</dbReference>
<dbReference type="EMBL" id="BHGK01000001">
    <property type="protein sequence ID" value="GCA65882.1"/>
    <property type="molecule type" value="Genomic_DNA"/>
</dbReference>
<protein>
    <recommendedName>
        <fullName evidence="1">DUF218 domain-containing protein</fullName>
    </recommendedName>
</protein>
<organism evidence="2 3">
    <name type="scientific">Mediterraneibacter butyricigenes</name>
    <dbReference type="NCBI Taxonomy" id="2316025"/>
    <lineage>
        <taxon>Bacteria</taxon>
        <taxon>Bacillati</taxon>
        <taxon>Bacillota</taxon>
        <taxon>Clostridia</taxon>
        <taxon>Lachnospirales</taxon>
        <taxon>Lachnospiraceae</taxon>
        <taxon>Mediterraneibacter</taxon>
    </lineage>
</organism>
<dbReference type="InterPro" id="IPR003848">
    <property type="entry name" value="DUF218"/>
</dbReference>
<dbReference type="AlphaFoldDB" id="A0A391PH54"/>
<proteinExistence type="predicted"/>
<accession>A0A391PH54</accession>
<evidence type="ECO:0000313" key="3">
    <source>
        <dbReference type="Proteomes" id="UP000265643"/>
    </source>
</evidence>
<dbReference type="Proteomes" id="UP000265643">
    <property type="component" value="Unassembled WGS sequence"/>
</dbReference>
<evidence type="ECO:0000259" key="1">
    <source>
        <dbReference type="Pfam" id="PF02698"/>
    </source>
</evidence>
<feature type="domain" description="DUF218" evidence="1">
    <location>
        <begin position="14"/>
        <end position="149"/>
    </location>
</feature>
<name>A0A391PH54_9FIRM</name>
<dbReference type="InterPro" id="IPR051599">
    <property type="entry name" value="Cell_Envelope_Assoc"/>
</dbReference>
<evidence type="ECO:0000313" key="2">
    <source>
        <dbReference type="EMBL" id="GCA65882.1"/>
    </source>
</evidence>
<reference evidence="3" key="1">
    <citation type="submission" date="2018-09" db="EMBL/GenBank/DDBJ databases">
        <title>Draft Genome Sequence of Mediterraneibacter sp. KCTC 15684.</title>
        <authorList>
            <person name="Kim J.S."/>
            <person name="Han K.I."/>
            <person name="Suh M.K."/>
            <person name="Lee K.C."/>
            <person name="Eom M.K."/>
            <person name="Lee J.H."/>
            <person name="Park S.H."/>
            <person name="Kang S.W."/>
            <person name="Park J.E."/>
            <person name="Oh B.S."/>
            <person name="Yu S.Y."/>
            <person name="Choi S.H."/>
            <person name="Lee D.H."/>
            <person name="Yoon H."/>
            <person name="Kim B."/>
            <person name="Yang S.J."/>
            <person name="Lee J.S."/>
        </authorList>
    </citation>
    <scope>NUCLEOTIDE SEQUENCE [LARGE SCALE GENOMIC DNA]</scope>
    <source>
        <strain evidence="3">KCTC 15684</strain>
    </source>
</reference>
<dbReference type="GO" id="GO:0043164">
    <property type="term" value="P:Gram-negative-bacterium-type cell wall biogenesis"/>
    <property type="evidence" value="ECO:0007669"/>
    <property type="project" value="TreeGrafter"/>
</dbReference>
<dbReference type="InterPro" id="IPR014729">
    <property type="entry name" value="Rossmann-like_a/b/a_fold"/>
</dbReference>
<comment type="caution">
    <text evidence="2">The sequence shown here is derived from an EMBL/GenBank/DDBJ whole genome shotgun (WGS) entry which is preliminary data.</text>
</comment>
<dbReference type="GO" id="GO:0000270">
    <property type="term" value="P:peptidoglycan metabolic process"/>
    <property type="evidence" value="ECO:0007669"/>
    <property type="project" value="TreeGrafter"/>
</dbReference>
<dbReference type="PANTHER" id="PTHR30336:SF4">
    <property type="entry name" value="ENVELOPE BIOGENESIS FACTOR ELYC"/>
    <property type="match status" value="1"/>
</dbReference>
<dbReference type="PANTHER" id="PTHR30336">
    <property type="entry name" value="INNER MEMBRANE PROTEIN, PROBABLE PERMEASE"/>
    <property type="match status" value="1"/>
</dbReference>
<dbReference type="CDD" id="cd06259">
    <property type="entry name" value="YdcF-like"/>
    <property type="match status" value="1"/>
</dbReference>
<gene>
    <name evidence="2" type="ORF">KGMB01110_03180</name>
</gene>
<sequence>MWAAGKQPDKDLEVLIVLGAQVRGTRVTNSLKRRLDRACAYLKEHPKTVAILSGGQGRGEDISEAFSMNDYLLECGIEQARLLMEDKSTTTWENLKFSFGLYGADFLNSDLHGKKVGIVTNDFHVCRALMMAKKQGYKKVQGVPASSNPVLFLNYLVREFFACAQTLLYYRKR</sequence>
<keyword evidence="3" id="KW-1185">Reference proteome</keyword>
<dbReference type="Pfam" id="PF02698">
    <property type="entry name" value="DUF218"/>
    <property type="match status" value="1"/>
</dbReference>
<dbReference type="GO" id="GO:0005886">
    <property type="term" value="C:plasma membrane"/>
    <property type="evidence" value="ECO:0007669"/>
    <property type="project" value="TreeGrafter"/>
</dbReference>